<keyword evidence="12" id="KW-1185">Reference proteome</keyword>
<comment type="function">
    <text evidence="9">Required for the formation of a threonylcarbamoyl group on adenosine at position 37 (t(6)A37) in tRNAs that read codons beginning with adenine. Catalyzes the conversion of L-threonine, HCO(3)(-)/CO(2) and ATP to give threonylcarbamoyl-AMP (TC-AMP) as the acyladenylate intermediate, with the release of diphosphate.</text>
</comment>
<protein>
    <recommendedName>
        <fullName evidence="9">Threonylcarbamoyl-AMP synthase</fullName>
        <shortName evidence="9">TC-AMP synthase</shortName>
        <ecNumber evidence="9">2.7.7.87</ecNumber>
    </recommendedName>
    <alternativeName>
        <fullName evidence="9">L-threonylcarbamoyladenylate synthase</fullName>
    </alternativeName>
    <alternativeName>
        <fullName evidence="9">t(6)A37 threonylcarbamoyladenosine biosynthesis protein TsaC</fullName>
    </alternativeName>
    <alternativeName>
        <fullName evidence="9">tRNA threonylcarbamoyladenosine biosynthesis protein TsaC</fullName>
    </alternativeName>
</protein>
<dbReference type="RefSeq" id="WP_262992325.1">
    <property type="nucleotide sequence ID" value="NZ_JAOTJC010000004.1"/>
</dbReference>
<dbReference type="PANTHER" id="PTHR17490:SF18">
    <property type="entry name" value="THREONYLCARBAMOYL-AMP SYNTHASE"/>
    <property type="match status" value="1"/>
</dbReference>
<dbReference type="PROSITE" id="PS51163">
    <property type="entry name" value="YRDC"/>
    <property type="match status" value="1"/>
</dbReference>
<sequence>MQEQVPSQSAQDPALTAFSNGQLLVYPTEAVMGIGCDPDNEAAVAQLLALKQRPVEKGVILVAATYSQLLPYVDDEAIGQDRRTEIFSSWPGHITWILPKAKTTPAWITGAHDTLAVRVSAHPVVCELCHKFGKPLVSTSANLSGQPPAMSVAAARSVFGDSVYYVEGALGGRNKPSVIRDGRTGAVIRE</sequence>
<dbReference type="InterPro" id="IPR050156">
    <property type="entry name" value="TC-AMP_synthase_SUA5"/>
</dbReference>
<dbReference type="EMBL" id="JAOTJC010000004">
    <property type="protein sequence ID" value="MCU7553643.1"/>
    <property type="molecule type" value="Genomic_DNA"/>
</dbReference>
<evidence type="ECO:0000256" key="7">
    <source>
        <dbReference type="ARBA" id="ARBA00022840"/>
    </source>
</evidence>
<dbReference type="PANTHER" id="PTHR17490">
    <property type="entry name" value="SUA5"/>
    <property type="match status" value="1"/>
</dbReference>
<evidence type="ECO:0000256" key="9">
    <source>
        <dbReference type="HAMAP-Rule" id="MF_01852"/>
    </source>
</evidence>
<dbReference type="InterPro" id="IPR023535">
    <property type="entry name" value="TC-AMP_synthase"/>
</dbReference>
<proteinExistence type="inferred from homology"/>
<accession>A0ABT2VLC6</accession>
<keyword evidence="6 9" id="KW-0547">Nucleotide-binding</keyword>
<evidence type="ECO:0000313" key="12">
    <source>
        <dbReference type="Proteomes" id="UP001209257"/>
    </source>
</evidence>
<feature type="domain" description="YrdC-like" evidence="10">
    <location>
        <begin position="8"/>
        <end position="190"/>
    </location>
</feature>
<keyword evidence="5 9" id="KW-0548">Nucleotidyltransferase</keyword>
<dbReference type="InterPro" id="IPR006070">
    <property type="entry name" value="Sua5-like_dom"/>
</dbReference>
<evidence type="ECO:0000256" key="5">
    <source>
        <dbReference type="ARBA" id="ARBA00022695"/>
    </source>
</evidence>
<keyword evidence="3 9" id="KW-0808">Transferase</keyword>
<gene>
    <name evidence="9" type="primary">tsaC</name>
    <name evidence="11" type="ORF">OCL06_03390</name>
</gene>
<dbReference type="Gene3D" id="3.90.870.10">
    <property type="entry name" value="DHBP synthase"/>
    <property type="match status" value="1"/>
</dbReference>
<reference evidence="12" key="1">
    <citation type="submission" date="2023-07" db="EMBL/GenBank/DDBJ databases">
        <title>Study on multiphase classification of strain Alteromonas salexigens isolated from the Yellow Sea.</title>
        <authorList>
            <person name="Sun L."/>
        </authorList>
    </citation>
    <scope>NUCLEOTIDE SEQUENCE [LARGE SCALE GENOMIC DNA]</scope>
    <source>
        <strain evidence="12">ASW11-19</strain>
    </source>
</reference>
<comment type="catalytic activity">
    <reaction evidence="8 9">
        <text>L-threonine + hydrogencarbonate + ATP = L-threonylcarbamoyladenylate + diphosphate + H2O</text>
        <dbReference type="Rhea" id="RHEA:36407"/>
        <dbReference type="ChEBI" id="CHEBI:15377"/>
        <dbReference type="ChEBI" id="CHEBI:17544"/>
        <dbReference type="ChEBI" id="CHEBI:30616"/>
        <dbReference type="ChEBI" id="CHEBI:33019"/>
        <dbReference type="ChEBI" id="CHEBI:57926"/>
        <dbReference type="ChEBI" id="CHEBI:73682"/>
        <dbReference type="EC" id="2.7.7.87"/>
    </reaction>
</comment>
<evidence type="ECO:0000256" key="1">
    <source>
        <dbReference type="ARBA" id="ARBA00004496"/>
    </source>
</evidence>
<comment type="caution">
    <text evidence="11">The sequence shown here is derived from an EMBL/GenBank/DDBJ whole genome shotgun (WGS) entry which is preliminary data.</text>
</comment>
<evidence type="ECO:0000256" key="4">
    <source>
        <dbReference type="ARBA" id="ARBA00022694"/>
    </source>
</evidence>
<dbReference type="Pfam" id="PF01300">
    <property type="entry name" value="Sua5_yciO_yrdC"/>
    <property type="match status" value="1"/>
</dbReference>
<dbReference type="EC" id="2.7.7.87" evidence="9"/>
<keyword evidence="2 9" id="KW-0963">Cytoplasm</keyword>
<comment type="subcellular location">
    <subcellularLocation>
        <location evidence="1 9">Cytoplasm</location>
    </subcellularLocation>
</comment>
<name>A0ABT2VLC6_9ALTE</name>
<comment type="similarity">
    <text evidence="9">Belongs to the SUA5 family. TsaC subfamily.</text>
</comment>
<evidence type="ECO:0000256" key="3">
    <source>
        <dbReference type="ARBA" id="ARBA00022679"/>
    </source>
</evidence>
<keyword evidence="7 9" id="KW-0067">ATP-binding</keyword>
<dbReference type="SUPFAM" id="SSF55821">
    <property type="entry name" value="YrdC/RibB"/>
    <property type="match status" value="1"/>
</dbReference>
<dbReference type="Proteomes" id="UP001209257">
    <property type="component" value="Unassembled WGS sequence"/>
</dbReference>
<evidence type="ECO:0000256" key="8">
    <source>
        <dbReference type="ARBA" id="ARBA00048366"/>
    </source>
</evidence>
<organism evidence="11 12">
    <name type="scientific">Alteromonas salexigens</name>
    <dbReference type="NCBI Taxonomy" id="2982530"/>
    <lineage>
        <taxon>Bacteria</taxon>
        <taxon>Pseudomonadati</taxon>
        <taxon>Pseudomonadota</taxon>
        <taxon>Gammaproteobacteria</taxon>
        <taxon>Alteromonadales</taxon>
        <taxon>Alteromonadaceae</taxon>
        <taxon>Alteromonas/Salinimonas group</taxon>
        <taxon>Alteromonas</taxon>
    </lineage>
</organism>
<evidence type="ECO:0000313" key="11">
    <source>
        <dbReference type="EMBL" id="MCU7553643.1"/>
    </source>
</evidence>
<dbReference type="HAMAP" id="MF_01852">
    <property type="entry name" value="TsaC"/>
    <property type="match status" value="1"/>
</dbReference>
<dbReference type="InterPro" id="IPR017945">
    <property type="entry name" value="DHBP_synth_RibB-like_a/b_dom"/>
</dbReference>
<evidence type="ECO:0000259" key="10">
    <source>
        <dbReference type="PROSITE" id="PS51163"/>
    </source>
</evidence>
<evidence type="ECO:0000256" key="2">
    <source>
        <dbReference type="ARBA" id="ARBA00022490"/>
    </source>
</evidence>
<keyword evidence="4 9" id="KW-0819">tRNA processing</keyword>
<evidence type="ECO:0000256" key="6">
    <source>
        <dbReference type="ARBA" id="ARBA00022741"/>
    </source>
</evidence>